<dbReference type="EMBL" id="JZYX01000006">
    <property type="protein sequence ID" value="KJN31447.1"/>
    <property type="molecule type" value="Genomic_DNA"/>
</dbReference>
<evidence type="ECO:0008006" key="4">
    <source>
        <dbReference type="Google" id="ProtNLM"/>
    </source>
</evidence>
<feature type="signal peptide" evidence="1">
    <location>
        <begin position="1"/>
        <end position="22"/>
    </location>
</feature>
<dbReference type="AlphaFoldDB" id="A0A0F1BB40"/>
<dbReference type="RefSeq" id="WP_045284755.1">
    <property type="nucleotide sequence ID" value="NZ_JZYX01000006.1"/>
</dbReference>
<name>A0A0F1BB40_9ENTR</name>
<gene>
    <name evidence="2" type="ORF">SS37_03870</name>
</gene>
<dbReference type="Proteomes" id="UP000033352">
    <property type="component" value="Unassembled WGS sequence"/>
</dbReference>
<dbReference type="OrthoDB" id="6631400at2"/>
<comment type="caution">
    <text evidence="2">The sequence shown here is derived from an EMBL/GenBank/DDBJ whole genome shotgun (WGS) entry which is preliminary data.</text>
</comment>
<accession>A0A0F1BB40</accession>
<keyword evidence="1" id="KW-0732">Signal</keyword>
<feature type="chain" id="PRO_5002448895" description="Type IV pilus biogenesis protein PilP" evidence="1">
    <location>
        <begin position="23"/>
        <end position="197"/>
    </location>
</feature>
<proteinExistence type="predicted"/>
<evidence type="ECO:0000256" key="1">
    <source>
        <dbReference type="SAM" id="SignalP"/>
    </source>
</evidence>
<protein>
    <recommendedName>
        <fullName evidence="4">Type IV pilus biogenesis protein PilP</fullName>
    </recommendedName>
</protein>
<organism evidence="2 3">
    <name type="scientific">Enterobacter sichuanensis</name>
    <dbReference type="NCBI Taxonomy" id="2071710"/>
    <lineage>
        <taxon>Bacteria</taxon>
        <taxon>Pseudomonadati</taxon>
        <taxon>Pseudomonadota</taxon>
        <taxon>Gammaproteobacteria</taxon>
        <taxon>Enterobacterales</taxon>
        <taxon>Enterobacteriaceae</taxon>
        <taxon>Enterobacter</taxon>
        <taxon>Enterobacter cloacae complex</taxon>
    </lineage>
</organism>
<sequence length="197" mass="21756">MQSVKKLMVVVFAIALGGRVIAAPTTDLPVAPKTQGNATTSANESEKDVKAVNNFSNDKLDESLSSELMMQKHIQQLVENDYRYQAELRKLKHEVEMEKMLSEIRKLRGEDKVKPLPAPAREAVNISENKASVTENSPLPHVVLESVIGGLSRIAVINQGGDQLLYVQPGETFAMDGKQYILTKDKKMGLQIKEANL</sequence>
<evidence type="ECO:0000313" key="2">
    <source>
        <dbReference type="EMBL" id="KJN31447.1"/>
    </source>
</evidence>
<reference evidence="2 3" key="1">
    <citation type="submission" date="2015-03" db="EMBL/GenBank/DDBJ databases">
        <authorList>
            <person name="McCorrison J."/>
            <person name="Sanka R."/>
            <person name="Adams M."/>
            <person name="Brinkac L."/>
            <person name="Nierman W."/>
            <person name="Sutton G."/>
            <person name="Nelson K."/>
            <person name="Kiedrowski L."/>
            <person name="Guerrero D."/>
            <person name="Bonomo R."/>
        </authorList>
    </citation>
    <scope>NUCLEOTIDE SEQUENCE [LARGE SCALE GENOMIC DNA]</scope>
    <source>
        <strain evidence="2 3">35699</strain>
    </source>
</reference>
<evidence type="ECO:0000313" key="3">
    <source>
        <dbReference type="Proteomes" id="UP000033352"/>
    </source>
</evidence>
<dbReference type="PATRIC" id="fig|1619248.3.peg.4172"/>